<feature type="region of interest" description="Disordered" evidence="1">
    <location>
        <begin position="517"/>
        <end position="567"/>
    </location>
</feature>
<reference evidence="2" key="1">
    <citation type="journal article" date="2020" name="Fungal Divers.">
        <title>Resolving the Mortierellaceae phylogeny through synthesis of multi-gene phylogenetics and phylogenomics.</title>
        <authorList>
            <person name="Vandepol N."/>
            <person name="Liber J."/>
            <person name="Desiro A."/>
            <person name="Na H."/>
            <person name="Kennedy M."/>
            <person name="Barry K."/>
            <person name="Grigoriev I.V."/>
            <person name="Miller A.N."/>
            <person name="O'Donnell K."/>
            <person name="Stajich J.E."/>
            <person name="Bonito G."/>
        </authorList>
    </citation>
    <scope>NUCLEOTIDE SEQUENCE</scope>
    <source>
        <strain evidence="2">MES-2147</strain>
    </source>
</reference>
<evidence type="ECO:0000313" key="3">
    <source>
        <dbReference type="Proteomes" id="UP000749646"/>
    </source>
</evidence>
<feature type="compositionally biased region" description="Low complexity" evidence="1">
    <location>
        <begin position="127"/>
        <end position="144"/>
    </location>
</feature>
<name>A0A9P6IJ38_9FUNG</name>
<dbReference type="Proteomes" id="UP000749646">
    <property type="component" value="Unassembled WGS sequence"/>
</dbReference>
<organism evidence="2 3">
    <name type="scientific">Modicella reniformis</name>
    <dbReference type="NCBI Taxonomy" id="1440133"/>
    <lineage>
        <taxon>Eukaryota</taxon>
        <taxon>Fungi</taxon>
        <taxon>Fungi incertae sedis</taxon>
        <taxon>Mucoromycota</taxon>
        <taxon>Mortierellomycotina</taxon>
        <taxon>Mortierellomycetes</taxon>
        <taxon>Mortierellales</taxon>
        <taxon>Mortierellaceae</taxon>
        <taxon>Modicella</taxon>
    </lineage>
</organism>
<dbReference type="AlphaFoldDB" id="A0A9P6IJ38"/>
<feature type="compositionally biased region" description="Gly residues" evidence="1">
    <location>
        <begin position="101"/>
        <end position="113"/>
    </location>
</feature>
<feature type="region of interest" description="Disordered" evidence="1">
    <location>
        <begin position="612"/>
        <end position="631"/>
    </location>
</feature>
<feature type="compositionally biased region" description="Polar residues" evidence="1">
    <location>
        <begin position="473"/>
        <end position="490"/>
    </location>
</feature>
<feature type="compositionally biased region" description="Polar residues" evidence="1">
    <location>
        <begin position="355"/>
        <end position="380"/>
    </location>
</feature>
<dbReference type="OrthoDB" id="2441894at2759"/>
<feature type="compositionally biased region" description="Basic residues" evidence="1">
    <location>
        <begin position="15"/>
        <end position="31"/>
    </location>
</feature>
<proteinExistence type="predicted"/>
<sequence length="631" mass="68111">MNPTFESGPSSTHQRAPHQHHQRQHSSHKSPHSTATDQSENSPAAGRQRARTESLSRHQHTPSGWLGPYHEQPSPNPGGRVLSRGPKLPGGHPSAALDRGAGIGAGSGSGSSIGGSDRILETHRALGGWRTDGGSSSSSIHAVGGSDGVGVERREIELKNNDTTGFGGPSTEPSTSLQSLVESIGNDHVFRLTEMTKKRVEHNNPAQKRQRVVSLPAAEAVNFQPSEKTLQFSSSCKAYLESRYTQLFQSINAGRPINRLRKLHEVLPQIKSMSIPKPAHDSKISLDLGHSRSRRWKGDKGDKYRFVDKIEESSCIWDVDHMEAKAAAEAAAEAAALAKQSAVASSRHGSHHNLESTAWSSPHDSGQRQLTSASTESLGTGKTLPGDTNALPVAISHQPQSDSTLAVVDVHDFSMGLSPSTFSSMTNPHHVNDSSTNSSSLLDRTPPKQQKEVLGESKLRFAESYLTSLHGNSTHTIKSMDSGNNNSSGLESAGIMETPSSKRNSFLGIFNMRGKKVGQDGDQLNTHHELPQLSSPGGPRLRSNSMTHERRSFDSQRSLHSRPSHALFNPNRRRQSVMEMATLSHFNSLPINMSGAGTNTQAPYKMPLEEGVRTGEYSETGNAGLTDDDFG</sequence>
<feature type="non-terminal residue" evidence="2">
    <location>
        <position position="1"/>
    </location>
</feature>
<evidence type="ECO:0000256" key="1">
    <source>
        <dbReference type="SAM" id="MobiDB-lite"/>
    </source>
</evidence>
<protein>
    <submittedName>
        <fullName evidence="2">Uncharacterized protein</fullName>
    </submittedName>
</protein>
<feature type="region of interest" description="Disordered" evidence="1">
    <location>
        <begin position="1"/>
        <end position="151"/>
    </location>
</feature>
<feature type="compositionally biased region" description="Low complexity" evidence="1">
    <location>
        <begin position="433"/>
        <end position="444"/>
    </location>
</feature>
<dbReference type="EMBL" id="JAAAHW010010536">
    <property type="protein sequence ID" value="KAF9924939.1"/>
    <property type="molecule type" value="Genomic_DNA"/>
</dbReference>
<feature type="region of interest" description="Disordered" evidence="1">
    <location>
        <begin position="473"/>
        <end position="498"/>
    </location>
</feature>
<feature type="compositionally biased region" description="Polar residues" evidence="1">
    <location>
        <begin position="1"/>
        <end position="12"/>
    </location>
</feature>
<feature type="region of interest" description="Disordered" evidence="1">
    <location>
        <begin position="424"/>
        <end position="453"/>
    </location>
</feature>
<comment type="caution">
    <text evidence="2">The sequence shown here is derived from an EMBL/GenBank/DDBJ whole genome shotgun (WGS) entry which is preliminary data.</text>
</comment>
<keyword evidence="3" id="KW-1185">Reference proteome</keyword>
<accession>A0A9P6IJ38</accession>
<evidence type="ECO:0000313" key="2">
    <source>
        <dbReference type="EMBL" id="KAF9924939.1"/>
    </source>
</evidence>
<gene>
    <name evidence="2" type="ORF">BGZ65_008036</name>
</gene>
<feature type="region of interest" description="Disordered" evidence="1">
    <location>
        <begin position="342"/>
        <end position="394"/>
    </location>
</feature>